<dbReference type="RefSeq" id="WP_377742283.1">
    <property type="nucleotide sequence ID" value="NZ_JBHRXJ010000001.1"/>
</dbReference>
<evidence type="ECO:0000256" key="1">
    <source>
        <dbReference type="SAM" id="MobiDB-lite"/>
    </source>
</evidence>
<dbReference type="Pfam" id="PF13779">
    <property type="entry name" value="DUF4175"/>
    <property type="match status" value="1"/>
</dbReference>
<proteinExistence type="predicted"/>
<keyword evidence="4" id="KW-1185">Reference proteome</keyword>
<feature type="transmembrane region" description="Helical" evidence="2">
    <location>
        <begin position="59"/>
        <end position="76"/>
    </location>
</feature>
<feature type="compositionally biased region" description="Basic and acidic residues" evidence="1">
    <location>
        <begin position="714"/>
        <end position="725"/>
    </location>
</feature>
<feature type="region of interest" description="Disordered" evidence="1">
    <location>
        <begin position="630"/>
        <end position="687"/>
    </location>
</feature>
<dbReference type="InterPro" id="IPR012683">
    <property type="entry name" value="CHP02302_TM"/>
</dbReference>
<feature type="transmembrane region" description="Helical" evidence="2">
    <location>
        <begin position="149"/>
        <end position="166"/>
    </location>
</feature>
<organism evidence="3 4">
    <name type="scientific">Paracoccus mangrovi</name>
    <dbReference type="NCBI Taxonomy" id="1715645"/>
    <lineage>
        <taxon>Bacteria</taxon>
        <taxon>Pseudomonadati</taxon>
        <taxon>Pseudomonadota</taxon>
        <taxon>Alphaproteobacteria</taxon>
        <taxon>Rhodobacterales</taxon>
        <taxon>Paracoccaceae</taxon>
        <taxon>Paracoccus</taxon>
    </lineage>
</organism>
<gene>
    <name evidence="3" type="ORF">ACFOMH_02040</name>
</gene>
<comment type="caution">
    <text evidence="3">The sequence shown here is derived from an EMBL/GenBank/DDBJ whole genome shotgun (WGS) entry which is preliminary data.</text>
</comment>
<keyword evidence="2" id="KW-0812">Transmembrane</keyword>
<feature type="compositionally biased region" description="Basic and acidic residues" evidence="1">
    <location>
        <begin position="832"/>
        <end position="861"/>
    </location>
</feature>
<sequence>MTARRDVEFAARAVGLTRAGMWWEAAARAFWRLGVFLAVLFAALAFGATELLATRLLPWALGIAVLAGLLLAGWGLRGFRRPTRADAQARVDRTLPGRPLSALSDQVAVGAGDDGSAGLWSAHLARMAQAAAEARAVRPDARLRWRDPAGLRLLGLAAVVMALIFAPTGRFGQGIAALGASFRPMSERRSDVAPAPVWEGWAEPPAYTRRPTIYLNALPEGQVLELPKGSRISFRFYGDGVDLKQDISAGMAGDPATAPQFVAERDGMIEVAGRRFDIAVLPDAPPQVQPGVAPDRRADGRLVQEFSASDDNGVTGGRAVITLDLGAVDRRFGLKSAPEPREDITLELPLPASGNRKEVRGRLTEDLSRHPWANLPVRVSLSVSDGIEQEGRSAPMAMVLPGRRFFDPLAAALIELRRDLLWSRGNAPEAAQMLRAVSWQPDGLMDEELYGGLRGVVTTLEAGPLSEETRNRLAQVLWDAAVALEDGGLADALQRMQQAQERLSEAIRNGASPDEIQRLMDELQQATDQYIDMLAQQQGEDPAQRFDRSPREQNQQITGDQIQQMMDEIQRLMNEGRMAEAQELLEQFNRMMQNLQVTNSSDPSGSGRSGRMGELAETLRDQQKLADEAMRQMQDQYGQWQPPGQQGQDQQDQGQGEARQDQDGQGQDTQNQNGQNQGAGNQNGQDLAGQQRELRERLGRQRGLLPGRGTEQGDQARRDLDEAGRAMEQAEQALRDGDNGAAMERQAQAIQSMREGMRALGDMMAQEQQGQQGQPQQGNQQNGPQGPAGDPNGQRGLAQPWSQQPQTDPLGRALSGDGGTIVGNEPLAEGGDPSRKARDLQDEIRRREAERQRPRDERDYLGRLLENF</sequence>
<keyword evidence="2" id="KW-1133">Transmembrane helix</keyword>
<reference evidence="4" key="1">
    <citation type="journal article" date="2019" name="Int. J. Syst. Evol. Microbiol.">
        <title>The Global Catalogue of Microorganisms (GCM) 10K type strain sequencing project: providing services to taxonomists for standard genome sequencing and annotation.</title>
        <authorList>
            <consortium name="The Broad Institute Genomics Platform"/>
            <consortium name="The Broad Institute Genome Sequencing Center for Infectious Disease"/>
            <person name="Wu L."/>
            <person name="Ma J."/>
        </authorList>
    </citation>
    <scope>NUCLEOTIDE SEQUENCE [LARGE SCALE GENOMIC DNA]</scope>
    <source>
        <strain evidence="4">KCTC 42899</strain>
    </source>
</reference>
<feature type="compositionally biased region" description="Basic and acidic residues" evidence="1">
    <location>
        <begin position="542"/>
        <end position="551"/>
    </location>
</feature>
<feature type="region of interest" description="Disordered" evidence="1">
    <location>
        <begin position="538"/>
        <end position="558"/>
    </location>
</feature>
<feature type="compositionally biased region" description="Low complexity" evidence="1">
    <location>
        <begin position="634"/>
        <end position="687"/>
    </location>
</feature>
<feature type="compositionally biased region" description="Low complexity" evidence="1">
    <location>
        <begin position="766"/>
        <end position="794"/>
    </location>
</feature>
<name>A0ABV7R404_9RHOB</name>
<dbReference type="Proteomes" id="UP001595721">
    <property type="component" value="Unassembled WGS sequence"/>
</dbReference>
<keyword evidence="2" id="KW-0472">Membrane</keyword>
<feature type="region of interest" description="Disordered" evidence="1">
    <location>
        <begin position="699"/>
        <end position="868"/>
    </location>
</feature>
<evidence type="ECO:0000313" key="4">
    <source>
        <dbReference type="Proteomes" id="UP001595721"/>
    </source>
</evidence>
<evidence type="ECO:0000313" key="3">
    <source>
        <dbReference type="EMBL" id="MFC3526936.1"/>
    </source>
</evidence>
<accession>A0ABV7R404</accession>
<feature type="transmembrane region" description="Helical" evidence="2">
    <location>
        <begin position="30"/>
        <end position="53"/>
    </location>
</feature>
<evidence type="ECO:0000256" key="2">
    <source>
        <dbReference type="SAM" id="Phobius"/>
    </source>
</evidence>
<dbReference type="EMBL" id="JBHRXJ010000001">
    <property type="protein sequence ID" value="MFC3526936.1"/>
    <property type="molecule type" value="Genomic_DNA"/>
</dbReference>
<protein>
    <submittedName>
        <fullName evidence="3">DUF4175 domain-containing protein</fullName>
    </submittedName>
</protein>